<name>A0A1H7MLZ1_9PROT</name>
<dbReference type="OrthoDB" id="7387101at2"/>
<feature type="region of interest" description="Disordered" evidence="1">
    <location>
        <begin position="398"/>
        <end position="435"/>
    </location>
</feature>
<feature type="transmembrane region" description="Helical" evidence="2">
    <location>
        <begin position="840"/>
        <end position="863"/>
    </location>
</feature>
<accession>A0A1H7MLZ1</accession>
<feature type="region of interest" description="Disordered" evidence="1">
    <location>
        <begin position="291"/>
        <end position="347"/>
    </location>
</feature>
<keyword evidence="5" id="KW-1185">Reference proteome</keyword>
<organism evidence="4 5">
    <name type="scientific">Nitrosovibrio tenuis</name>
    <dbReference type="NCBI Taxonomy" id="1233"/>
    <lineage>
        <taxon>Bacteria</taxon>
        <taxon>Pseudomonadati</taxon>
        <taxon>Pseudomonadota</taxon>
        <taxon>Betaproteobacteria</taxon>
        <taxon>Nitrosomonadales</taxon>
        <taxon>Nitrosomonadaceae</taxon>
        <taxon>Nitrosovibrio</taxon>
    </lineage>
</organism>
<protein>
    <recommendedName>
        <fullName evidence="3">eCIS core domain-containing protein</fullName>
    </recommendedName>
</protein>
<dbReference type="RefSeq" id="WP_090828590.1">
    <property type="nucleotide sequence ID" value="NZ_FOBH01000005.1"/>
</dbReference>
<dbReference type="InterPro" id="IPR025295">
    <property type="entry name" value="eCIS_core_dom"/>
</dbReference>
<evidence type="ECO:0000256" key="1">
    <source>
        <dbReference type="SAM" id="MobiDB-lite"/>
    </source>
</evidence>
<evidence type="ECO:0000313" key="4">
    <source>
        <dbReference type="EMBL" id="SEL12326.1"/>
    </source>
</evidence>
<reference evidence="4 5" key="1">
    <citation type="submission" date="2016-10" db="EMBL/GenBank/DDBJ databases">
        <authorList>
            <person name="de Groot N.N."/>
        </authorList>
    </citation>
    <scope>NUCLEOTIDE SEQUENCE [LARGE SCALE GENOMIC DNA]</scope>
    <source>
        <strain evidence="4 5">Nv1</strain>
    </source>
</reference>
<feature type="region of interest" description="Disordered" evidence="1">
    <location>
        <begin position="144"/>
        <end position="202"/>
    </location>
</feature>
<dbReference type="EMBL" id="FOBH01000005">
    <property type="protein sequence ID" value="SEL12326.1"/>
    <property type="molecule type" value="Genomic_DNA"/>
</dbReference>
<evidence type="ECO:0000313" key="5">
    <source>
        <dbReference type="Proteomes" id="UP000198620"/>
    </source>
</evidence>
<feature type="domain" description="eCIS core" evidence="3">
    <location>
        <begin position="221"/>
        <end position="294"/>
    </location>
</feature>
<evidence type="ECO:0000259" key="3">
    <source>
        <dbReference type="Pfam" id="PF13699"/>
    </source>
</evidence>
<feature type="transmembrane region" description="Helical" evidence="2">
    <location>
        <begin position="895"/>
        <end position="915"/>
    </location>
</feature>
<keyword evidence="2" id="KW-0472">Membrane</keyword>
<sequence length="1243" mass="131508">MSQPLLTESSEKAKQRAEHRGPKPDASPSFQHERNSLLQLQRTLGNQRVAQLIQTKRVTPEGKIIGLQPKLTVGAADDQYEQEADRVARHAVSTPDSAVMASLQHAPQVEGEARRSPTLQSKRLPILPLAASITPFARRQLGVTEEIEDQKDKEEDREEDKSLLAKPLSKSAPLPLQRQVSMEEKETGPLQPKSTESLRGSFEAGDDVEFRLSQSRGQGSPLPDSIRAYMEPRFGVDFSHVRVHTHSNAIQMSRDIGARAFTHGLDIFFGAGGNPTDLELTAHELTHVVQQTGAPPLRRQKEDDAPVAGLPLSPQLIPLSATRGSPPKLSDQEDRNDSHPVASAETGAGTVVLIEQAERHTSTASTADTTENIRGGAARPAEAAQAAPLLAPNLTTAAETKKSGEPSELGEPSTVPLAMPDVTNDQLSGGSGKHKMEEAASPASELLMGGNAGIKKQGGAESAGMEQITIAPDSPLKPHAIAQARLINNDCLHSEEQVAHSAATRRQQISEHFSGVRRGLSGFLTKSITGVRSLVTAKQSEIIAASARMLGSIRAVIVNALQAAEAQSNEIGEEINGAIESITASVQERVGGIADQIVNVINVIPLPDLPGVAQIRGAAVNLLRQAAGVVNGAIGQGIGFIRSAFNAGMNLLSSFFRVFKQLVDQALALAASAIQRMMQLIFQALNQLLHLIVSTLENALSSAIAPLLNRLEAALIQAVSRAEQHTLAQIRANRTQHLAALASAVNPAAGGGTGQPAANKAASMDDSIAAIRTIGLNAIQNNRLIIQSFEEQTSSIAMLIFQGLTAAAGQIMQEISTRIAQAVEMIVSKVSQVIQSFMQLMQAVVTFIQTLIQAWAGALARIVQYVRSLAQHPVDQLIDFAQKTLSRMRDFISRLIQNFISSGGSIVGSIAETIGVFKLTPSLLGPAPAFAGPPIQIIGGLIIILIAGVAYVFPVWVGIIILVVVALLLLLLLYLLLRWLFKPRPVPPPPPPPPPPPVCNISTRTLAAAPDGTPDTRKTVGVNEQVEFISASPATWSALHGTIAPTSGTTAIWTAPDKAVITSVKAILATGKVCLRLMFVVTPNGANITEVPGTAPAFGTSPGLWGAGFQGNVFIEPKNVSFQRVVFGEGTVASVVTPAGGFQHNFTHPANTFGPGHPGSAPTGTPVSPPEDNIVTEIRAPVRVVGGVPICGNSDFLWAIPWEFSVAGGPRIRFATANHHSTSTLSCDASIEKGGAGPFVKPI</sequence>
<feature type="transmembrane region" description="Helical" evidence="2">
    <location>
        <begin position="935"/>
        <end position="953"/>
    </location>
</feature>
<evidence type="ECO:0000256" key="2">
    <source>
        <dbReference type="SAM" id="Phobius"/>
    </source>
</evidence>
<dbReference type="Proteomes" id="UP000198620">
    <property type="component" value="Unassembled WGS sequence"/>
</dbReference>
<gene>
    <name evidence="4" type="ORF">SAMN05216387_105138</name>
</gene>
<keyword evidence="2" id="KW-1133">Transmembrane helix</keyword>
<keyword evidence="2" id="KW-0812">Transmembrane</keyword>
<dbReference type="Pfam" id="PF13699">
    <property type="entry name" value="eCIS_core"/>
    <property type="match status" value="1"/>
</dbReference>
<feature type="compositionally biased region" description="Basic and acidic residues" evidence="1">
    <location>
        <begin position="9"/>
        <end position="23"/>
    </location>
</feature>
<feature type="region of interest" description="Disordered" evidence="1">
    <location>
        <begin position="1"/>
        <end position="35"/>
    </location>
</feature>
<feature type="transmembrane region" description="Helical" evidence="2">
    <location>
        <begin position="960"/>
        <end position="981"/>
    </location>
</feature>
<feature type="compositionally biased region" description="Basic and acidic residues" evidence="1">
    <location>
        <begin position="150"/>
        <end position="163"/>
    </location>
</feature>
<dbReference type="AlphaFoldDB" id="A0A1H7MLZ1"/>
<dbReference type="STRING" id="1233.SAMN05216387_105138"/>
<proteinExistence type="predicted"/>